<proteinExistence type="predicted"/>
<dbReference type="Proteomes" id="UP001465426">
    <property type="component" value="Unassembled WGS sequence"/>
</dbReference>
<dbReference type="EMBL" id="JBBMFN010000067">
    <property type="protein sequence ID" value="MEQ2467867.1"/>
    <property type="molecule type" value="Genomic_DNA"/>
</dbReference>
<reference evidence="1 2" key="1">
    <citation type="submission" date="2024-03" db="EMBL/GenBank/DDBJ databases">
        <title>Human intestinal bacterial collection.</title>
        <authorList>
            <person name="Pauvert C."/>
            <person name="Hitch T.C.A."/>
            <person name="Clavel T."/>
        </authorList>
    </citation>
    <scope>NUCLEOTIDE SEQUENCE [LARGE SCALE GENOMIC DNA]</scope>
    <source>
        <strain evidence="1 2">CLA-SR-H024</strain>
    </source>
</reference>
<keyword evidence="2" id="KW-1185">Reference proteome</keyword>
<accession>A0ABV1F6B4</accession>
<dbReference type="InterPro" id="IPR025906">
    <property type="entry name" value="YjfB_motility"/>
</dbReference>
<dbReference type="RefSeq" id="WP_235251930.1">
    <property type="nucleotide sequence ID" value="NZ_JBBMFN010000067.1"/>
</dbReference>
<dbReference type="Pfam" id="PF14070">
    <property type="entry name" value="YjfB_motility"/>
    <property type="match status" value="1"/>
</dbReference>
<gene>
    <name evidence="1" type="ORF">WMO63_19590</name>
</gene>
<protein>
    <submittedName>
        <fullName evidence="1">YjfB family protein</fullName>
    </submittedName>
</protein>
<organism evidence="1 2">
    <name type="scientific">Niallia hominis</name>
    <dbReference type="NCBI Taxonomy" id="3133173"/>
    <lineage>
        <taxon>Bacteria</taxon>
        <taxon>Bacillati</taxon>
        <taxon>Bacillota</taxon>
        <taxon>Bacilli</taxon>
        <taxon>Bacillales</taxon>
        <taxon>Bacillaceae</taxon>
        <taxon>Niallia</taxon>
    </lineage>
</organism>
<name>A0ABV1F6B4_9BACI</name>
<evidence type="ECO:0000313" key="2">
    <source>
        <dbReference type="Proteomes" id="UP001465426"/>
    </source>
</evidence>
<comment type="caution">
    <text evidence="1">The sequence shown here is derived from an EMBL/GenBank/DDBJ whole genome shotgun (WGS) entry which is preliminary data.</text>
</comment>
<sequence length="57" mass="6083">MDIAALSIGMNQARLSQNVGIALTKKAMNTAEQNSDQLLKMLEAPHPTLGKSVDMSV</sequence>
<evidence type="ECO:0000313" key="1">
    <source>
        <dbReference type="EMBL" id="MEQ2467867.1"/>
    </source>
</evidence>